<accession>A0ABY6DT06</accession>
<reference evidence="3" key="1">
    <citation type="submission" date="2022-10" db="EMBL/GenBank/DDBJ databases">
        <title>Chitiniphilus purpureus sp. nov., a novel chitin-degrading bacterium isolated from crawfish pond sediment.</title>
        <authorList>
            <person name="Li K."/>
        </authorList>
    </citation>
    <scope>NUCLEOTIDE SEQUENCE</scope>
    <source>
        <strain evidence="3">CD1</strain>
    </source>
</reference>
<sequence>MYFAEKLMHQDQTRSEEGKKHREKMVAEFGMDAELIRQTGRDGAGVAHLWLNDRVSETPDMDASWHCYNERFMGVRTPLDDKRGLLTRLAIPATIMFYVLMFFRKWGNTRYIFWGG</sequence>
<name>A0ABY6DT06_9NEIS</name>
<keyword evidence="2" id="KW-1133">Transmembrane helix</keyword>
<keyword evidence="2" id="KW-0472">Membrane</keyword>
<proteinExistence type="predicted"/>
<gene>
    <name evidence="3" type="ORF">N8I74_04070</name>
</gene>
<dbReference type="RefSeq" id="WP_263125652.1">
    <property type="nucleotide sequence ID" value="NZ_CP106753.1"/>
</dbReference>
<keyword evidence="4" id="KW-1185">Reference proteome</keyword>
<feature type="region of interest" description="Disordered" evidence="1">
    <location>
        <begin position="1"/>
        <end position="22"/>
    </location>
</feature>
<evidence type="ECO:0000256" key="2">
    <source>
        <dbReference type="SAM" id="Phobius"/>
    </source>
</evidence>
<dbReference type="EMBL" id="CP106753">
    <property type="protein sequence ID" value="UXY16206.1"/>
    <property type="molecule type" value="Genomic_DNA"/>
</dbReference>
<keyword evidence="2" id="KW-0812">Transmembrane</keyword>
<evidence type="ECO:0000256" key="1">
    <source>
        <dbReference type="SAM" id="MobiDB-lite"/>
    </source>
</evidence>
<dbReference type="Proteomes" id="UP001061302">
    <property type="component" value="Chromosome"/>
</dbReference>
<protein>
    <submittedName>
        <fullName evidence="3">Uncharacterized protein</fullName>
    </submittedName>
</protein>
<evidence type="ECO:0000313" key="3">
    <source>
        <dbReference type="EMBL" id="UXY16206.1"/>
    </source>
</evidence>
<feature type="transmembrane region" description="Helical" evidence="2">
    <location>
        <begin position="85"/>
        <end position="103"/>
    </location>
</feature>
<evidence type="ECO:0000313" key="4">
    <source>
        <dbReference type="Proteomes" id="UP001061302"/>
    </source>
</evidence>
<organism evidence="3 4">
    <name type="scientific">Chitiniphilus purpureus</name>
    <dbReference type="NCBI Taxonomy" id="2981137"/>
    <lineage>
        <taxon>Bacteria</taxon>
        <taxon>Pseudomonadati</taxon>
        <taxon>Pseudomonadota</taxon>
        <taxon>Betaproteobacteria</taxon>
        <taxon>Neisseriales</taxon>
        <taxon>Chitinibacteraceae</taxon>
        <taxon>Chitiniphilus</taxon>
    </lineage>
</organism>